<feature type="chain" id="PRO_5040819970" evidence="1">
    <location>
        <begin position="21"/>
        <end position="175"/>
    </location>
</feature>
<evidence type="ECO:0000256" key="1">
    <source>
        <dbReference type="SAM" id="SignalP"/>
    </source>
</evidence>
<feature type="signal peptide" evidence="1">
    <location>
        <begin position="1"/>
        <end position="20"/>
    </location>
</feature>
<comment type="caution">
    <text evidence="3">The sequence shown here is derived from an EMBL/GenBank/DDBJ whole genome shotgun (WGS) entry which is preliminary data.</text>
</comment>
<feature type="domain" description="SnoaL-like" evidence="2">
    <location>
        <begin position="52"/>
        <end position="154"/>
    </location>
</feature>
<dbReference type="InterPro" id="IPR032710">
    <property type="entry name" value="NTF2-like_dom_sf"/>
</dbReference>
<proteinExistence type="predicted"/>
<dbReference type="Gene3D" id="3.10.450.50">
    <property type="match status" value="1"/>
</dbReference>
<evidence type="ECO:0000259" key="2">
    <source>
        <dbReference type="Pfam" id="PF13577"/>
    </source>
</evidence>
<keyword evidence="4" id="KW-1185">Reference proteome</keyword>
<gene>
    <name evidence="3" type="ORF">NDO55_06050</name>
</gene>
<sequence length="175" mass="19058">MTIRTIAAAIALASPALVFAGTADHHAEMTEEQKIEQVITDVYAVISGPIGQERDFDAMRAMFTEDARLQMIAPDNSVRGGTVEDYIASSGPFLVQNGFTESALVNRIEVHGDLAQAWSSYSGTFTQNGEPRSLRGINSFQLVRQADGRWLVHSILWQHEGPGRPLPADMEGSAE</sequence>
<dbReference type="Pfam" id="PF13577">
    <property type="entry name" value="SnoaL_4"/>
    <property type="match status" value="1"/>
</dbReference>
<dbReference type="InterPro" id="IPR037401">
    <property type="entry name" value="SnoaL-like"/>
</dbReference>
<evidence type="ECO:0000313" key="4">
    <source>
        <dbReference type="Proteomes" id="UP001155128"/>
    </source>
</evidence>
<dbReference type="Proteomes" id="UP001155128">
    <property type="component" value="Unassembled WGS sequence"/>
</dbReference>
<dbReference type="RefSeq" id="WP_252113402.1">
    <property type="nucleotide sequence ID" value="NZ_JAMSHT010000001.1"/>
</dbReference>
<dbReference type="SUPFAM" id="SSF54427">
    <property type="entry name" value="NTF2-like"/>
    <property type="match status" value="1"/>
</dbReference>
<accession>A0A9X2J2U0</accession>
<name>A0A9X2J2U0_9SPHN</name>
<dbReference type="EMBL" id="JAMSHT010000001">
    <property type="protein sequence ID" value="MCM8557380.1"/>
    <property type="molecule type" value="Genomic_DNA"/>
</dbReference>
<dbReference type="AlphaFoldDB" id="A0A9X2J2U0"/>
<keyword evidence="1" id="KW-0732">Signal</keyword>
<organism evidence="3 4">
    <name type="scientific">Sphingomicrobium sediminis</name>
    <dbReference type="NCBI Taxonomy" id="2950949"/>
    <lineage>
        <taxon>Bacteria</taxon>
        <taxon>Pseudomonadati</taxon>
        <taxon>Pseudomonadota</taxon>
        <taxon>Alphaproteobacteria</taxon>
        <taxon>Sphingomonadales</taxon>
        <taxon>Sphingomonadaceae</taxon>
        <taxon>Sphingomicrobium</taxon>
    </lineage>
</organism>
<evidence type="ECO:0000313" key="3">
    <source>
        <dbReference type="EMBL" id="MCM8557380.1"/>
    </source>
</evidence>
<reference evidence="3" key="1">
    <citation type="submission" date="2022-06" db="EMBL/GenBank/DDBJ databases">
        <title>Sphingomicrobium sedimins sp. nov., a marine bacterium isolated from tidal flat.</title>
        <authorList>
            <person name="Kim C.-H."/>
            <person name="Yoo Y."/>
            <person name="Kim J.-J."/>
        </authorList>
    </citation>
    <scope>NUCLEOTIDE SEQUENCE</scope>
    <source>
        <strain evidence="3">GRR-S6-50</strain>
    </source>
</reference>
<protein>
    <submittedName>
        <fullName evidence="3">Nuclear transport factor 2 family protein</fullName>
    </submittedName>
</protein>